<evidence type="ECO:0000256" key="13">
    <source>
        <dbReference type="ARBA" id="ARBA00022833"/>
    </source>
</evidence>
<evidence type="ECO:0000256" key="18">
    <source>
        <dbReference type="ARBA" id="ARBA00023228"/>
    </source>
</evidence>
<keyword evidence="14" id="KW-0333">Golgi apparatus</keyword>
<keyword evidence="9" id="KW-0479">Metal-binding</keyword>
<dbReference type="Pfam" id="PF04389">
    <property type="entry name" value="Peptidase_M28"/>
    <property type="match status" value="1"/>
</dbReference>
<evidence type="ECO:0000259" key="22">
    <source>
        <dbReference type="Pfam" id="PF04389"/>
    </source>
</evidence>
<evidence type="ECO:0000256" key="20">
    <source>
        <dbReference type="ARBA" id="ARBA00033328"/>
    </source>
</evidence>
<proteinExistence type="predicted"/>
<evidence type="ECO:0000256" key="8">
    <source>
        <dbReference type="ARBA" id="ARBA00022670"/>
    </source>
</evidence>
<dbReference type="EMBL" id="CP053085">
    <property type="protein sequence ID" value="QJR38239.1"/>
    <property type="molecule type" value="Genomic_DNA"/>
</dbReference>
<protein>
    <recommendedName>
        <fullName evidence="5">Carboxypeptidase Q</fullName>
    </recommendedName>
    <alternativeName>
        <fullName evidence="20">Plasma glutamate carboxypeptidase</fullName>
    </alternativeName>
</protein>
<feature type="compositionally biased region" description="Gly residues" evidence="21">
    <location>
        <begin position="39"/>
        <end position="66"/>
    </location>
</feature>
<keyword evidence="12" id="KW-0256">Endoplasmic reticulum</keyword>
<keyword evidence="7" id="KW-0121">Carboxypeptidase</keyword>
<dbReference type="KEGG" id="ggr:HKW67_13885"/>
<keyword evidence="10" id="KW-0732">Signal</keyword>
<dbReference type="GO" id="GO:0005576">
    <property type="term" value="C:extracellular region"/>
    <property type="evidence" value="ECO:0007669"/>
    <property type="project" value="UniProtKB-SubCell"/>
</dbReference>
<evidence type="ECO:0000256" key="2">
    <source>
        <dbReference type="ARBA" id="ARBA00004371"/>
    </source>
</evidence>
<dbReference type="Gene3D" id="3.40.630.10">
    <property type="entry name" value="Zn peptidases"/>
    <property type="match status" value="1"/>
</dbReference>
<evidence type="ECO:0000256" key="19">
    <source>
        <dbReference type="ARBA" id="ARBA00025833"/>
    </source>
</evidence>
<evidence type="ECO:0000256" key="21">
    <source>
        <dbReference type="SAM" id="MobiDB-lite"/>
    </source>
</evidence>
<reference evidence="23 24" key="1">
    <citation type="submission" date="2020-05" db="EMBL/GenBank/DDBJ databases">
        <title>Complete genome sequence of Gemmatimonas greenlandica TET16.</title>
        <authorList>
            <person name="Zeng Y."/>
        </authorList>
    </citation>
    <scope>NUCLEOTIDE SEQUENCE [LARGE SCALE GENOMIC DNA]</scope>
    <source>
        <strain evidence="23 24">TET16</strain>
    </source>
</reference>
<dbReference type="AlphaFoldDB" id="A0A6M4IX19"/>
<dbReference type="PANTHER" id="PTHR12053">
    <property type="entry name" value="PROTEASE FAMILY M28 PLASMA GLUTAMATE CARBOXYPEPTIDASE-RELATED"/>
    <property type="match status" value="1"/>
</dbReference>
<accession>A0A6M4IX19</accession>
<name>A0A6M4IX19_9BACT</name>
<evidence type="ECO:0000256" key="4">
    <source>
        <dbReference type="ARBA" id="ARBA00004613"/>
    </source>
</evidence>
<sequence length="386" mass="40499">MGLGTGTLGMRLEKAGVVGMITSRNKLSGFANPFAAQNAGGGRGPGGPGGPGGRPSVGASDRGGGPASSLAAAAAGRGGFGGGGAGGAGGWGVIEVFETYNTTAPAVGLTCEDYSLVYRLAENNQKPMVTLDLDAALLGEQPAFNTIAMIKGSEKPDEYVMLSAHFDSWDGSSGATDNGTGTLMAMEAMRILKKAYPNPKRTIMVGHWASEEQGLNGSTAFTEDHPEVMKGLQGLFNQDNGTGRVQSLSSSGLTDIGRHLKQWYTQLPGFFTDSLSANVVSWSFNDVPTGNPGGTDGAVFACFGTPSFGMGAVGWNYGTYTWHTNRDTYDKIVFDDVKHNATLAALMVYLASEDPEFIKRDRSPGTWPANWPANCGKVPRKTRPRY</sequence>
<evidence type="ECO:0000256" key="6">
    <source>
        <dbReference type="ARBA" id="ARBA00022525"/>
    </source>
</evidence>
<dbReference type="GO" id="GO:0005764">
    <property type="term" value="C:lysosome"/>
    <property type="evidence" value="ECO:0007669"/>
    <property type="project" value="UniProtKB-SubCell"/>
</dbReference>
<dbReference type="Gene3D" id="3.50.30.30">
    <property type="match status" value="1"/>
</dbReference>
<evidence type="ECO:0000256" key="15">
    <source>
        <dbReference type="ARBA" id="ARBA00023049"/>
    </source>
</evidence>
<comment type="subunit">
    <text evidence="19">Homodimer. The monomeric form is inactive while the homodimer is active.</text>
</comment>
<evidence type="ECO:0000256" key="7">
    <source>
        <dbReference type="ARBA" id="ARBA00022645"/>
    </source>
</evidence>
<dbReference type="Proteomes" id="UP000500938">
    <property type="component" value="Chromosome"/>
</dbReference>
<evidence type="ECO:0000256" key="12">
    <source>
        <dbReference type="ARBA" id="ARBA00022824"/>
    </source>
</evidence>
<evidence type="ECO:0000256" key="14">
    <source>
        <dbReference type="ARBA" id="ARBA00023034"/>
    </source>
</evidence>
<keyword evidence="17" id="KW-0325">Glycoprotein</keyword>
<keyword evidence="16" id="KW-0865">Zymogen</keyword>
<evidence type="ECO:0000313" key="24">
    <source>
        <dbReference type="Proteomes" id="UP000500938"/>
    </source>
</evidence>
<keyword evidence="24" id="KW-1185">Reference proteome</keyword>
<evidence type="ECO:0000256" key="11">
    <source>
        <dbReference type="ARBA" id="ARBA00022801"/>
    </source>
</evidence>
<keyword evidence="18" id="KW-0458">Lysosome</keyword>
<evidence type="ECO:0000256" key="3">
    <source>
        <dbReference type="ARBA" id="ARBA00004555"/>
    </source>
</evidence>
<dbReference type="GO" id="GO:0006508">
    <property type="term" value="P:proteolysis"/>
    <property type="evidence" value="ECO:0007669"/>
    <property type="project" value="UniProtKB-KW"/>
</dbReference>
<evidence type="ECO:0000256" key="16">
    <source>
        <dbReference type="ARBA" id="ARBA00023145"/>
    </source>
</evidence>
<organism evidence="23 24">
    <name type="scientific">Gemmatimonas groenlandica</name>
    <dbReference type="NCBI Taxonomy" id="2732249"/>
    <lineage>
        <taxon>Bacteria</taxon>
        <taxon>Pseudomonadati</taxon>
        <taxon>Gemmatimonadota</taxon>
        <taxon>Gemmatimonadia</taxon>
        <taxon>Gemmatimonadales</taxon>
        <taxon>Gemmatimonadaceae</taxon>
        <taxon>Gemmatimonas</taxon>
    </lineage>
</organism>
<gene>
    <name evidence="23" type="ORF">HKW67_13885</name>
</gene>
<keyword evidence="13" id="KW-0862">Zinc</keyword>
<evidence type="ECO:0000256" key="17">
    <source>
        <dbReference type="ARBA" id="ARBA00023180"/>
    </source>
</evidence>
<dbReference type="SUPFAM" id="SSF53187">
    <property type="entry name" value="Zn-dependent exopeptidases"/>
    <property type="match status" value="1"/>
</dbReference>
<evidence type="ECO:0000256" key="10">
    <source>
        <dbReference type="ARBA" id="ARBA00022729"/>
    </source>
</evidence>
<keyword evidence="11 23" id="KW-0378">Hydrolase</keyword>
<dbReference type="InterPro" id="IPR039866">
    <property type="entry name" value="CPQ"/>
</dbReference>
<keyword evidence="6" id="KW-0964">Secreted</keyword>
<comment type="subcellular location">
    <subcellularLocation>
        <location evidence="1">Endoplasmic reticulum</location>
    </subcellularLocation>
    <subcellularLocation>
        <location evidence="3">Golgi apparatus</location>
    </subcellularLocation>
    <subcellularLocation>
        <location evidence="2">Lysosome</location>
    </subcellularLocation>
    <subcellularLocation>
        <location evidence="4">Secreted</location>
    </subcellularLocation>
</comment>
<dbReference type="GO" id="GO:0046872">
    <property type="term" value="F:metal ion binding"/>
    <property type="evidence" value="ECO:0007669"/>
    <property type="project" value="UniProtKB-KW"/>
</dbReference>
<keyword evidence="15" id="KW-0482">Metalloprotease</keyword>
<dbReference type="InterPro" id="IPR007484">
    <property type="entry name" value="Peptidase_M28"/>
</dbReference>
<evidence type="ECO:0000256" key="9">
    <source>
        <dbReference type="ARBA" id="ARBA00022723"/>
    </source>
</evidence>
<dbReference type="GO" id="GO:0070573">
    <property type="term" value="F:metallodipeptidase activity"/>
    <property type="evidence" value="ECO:0007669"/>
    <property type="project" value="InterPro"/>
</dbReference>
<evidence type="ECO:0000256" key="5">
    <source>
        <dbReference type="ARBA" id="ARBA00014116"/>
    </source>
</evidence>
<dbReference type="PANTHER" id="PTHR12053:SF3">
    <property type="entry name" value="CARBOXYPEPTIDASE Q"/>
    <property type="match status" value="1"/>
</dbReference>
<dbReference type="GO" id="GO:0004180">
    <property type="term" value="F:carboxypeptidase activity"/>
    <property type="evidence" value="ECO:0007669"/>
    <property type="project" value="UniProtKB-KW"/>
</dbReference>
<feature type="region of interest" description="Disordered" evidence="21">
    <location>
        <begin position="34"/>
        <end position="71"/>
    </location>
</feature>
<feature type="domain" description="Peptidase M28" evidence="22">
    <location>
        <begin position="145"/>
        <end position="345"/>
    </location>
</feature>
<evidence type="ECO:0000313" key="23">
    <source>
        <dbReference type="EMBL" id="QJR38239.1"/>
    </source>
</evidence>
<evidence type="ECO:0000256" key="1">
    <source>
        <dbReference type="ARBA" id="ARBA00004240"/>
    </source>
</evidence>
<keyword evidence="8" id="KW-0645">Protease</keyword>